<dbReference type="STRING" id="94130.A0A2Z6R4Y6"/>
<evidence type="ECO:0000313" key="5">
    <source>
        <dbReference type="EMBL" id="GBB92844.1"/>
    </source>
</evidence>
<evidence type="ECO:0000256" key="2">
    <source>
        <dbReference type="ARBA" id="ARBA00034617"/>
    </source>
</evidence>
<dbReference type="GO" id="GO:0005694">
    <property type="term" value="C:chromosome"/>
    <property type="evidence" value="ECO:0007669"/>
    <property type="project" value="TreeGrafter"/>
</dbReference>
<comment type="similarity">
    <text evidence="1">Belongs to the helicase family. RecQ subfamily.</text>
</comment>
<comment type="catalytic activity">
    <reaction evidence="2">
        <text>Couples ATP hydrolysis with the unwinding of duplex DNA by translocating in the 3'-5' direction.</text>
        <dbReference type="EC" id="5.6.2.4"/>
    </reaction>
</comment>
<dbReference type="GO" id="GO:0005737">
    <property type="term" value="C:cytoplasm"/>
    <property type="evidence" value="ECO:0007669"/>
    <property type="project" value="TreeGrafter"/>
</dbReference>
<feature type="domain" description="Helicase C-terminal" evidence="4">
    <location>
        <begin position="25"/>
        <end position="178"/>
    </location>
</feature>
<dbReference type="GO" id="GO:0000724">
    <property type="term" value="P:double-strand break repair via homologous recombination"/>
    <property type="evidence" value="ECO:0007669"/>
    <property type="project" value="TreeGrafter"/>
</dbReference>
<evidence type="ECO:0000313" key="6">
    <source>
        <dbReference type="Proteomes" id="UP000247702"/>
    </source>
</evidence>
<evidence type="ECO:0000259" key="4">
    <source>
        <dbReference type="PROSITE" id="PS51194"/>
    </source>
</evidence>
<dbReference type="Proteomes" id="UP000247702">
    <property type="component" value="Unassembled WGS sequence"/>
</dbReference>
<dbReference type="EC" id="5.6.2.4" evidence="3"/>
<organism evidence="5 6">
    <name type="scientific">Rhizophagus clarus</name>
    <dbReference type="NCBI Taxonomy" id="94130"/>
    <lineage>
        <taxon>Eukaryota</taxon>
        <taxon>Fungi</taxon>
        <taxon>Fungi incertae sedis</taxon>
        <taxon>Mucoromycota</taxon>
        <taxon>Glomeromycotina</taxon>
        <taxon>Glomeromycetes</taxon>
        <taxon>Glomerales</taxon>
        <taxon>Glomeraceae</taxon>
        <taxon>Rhizophagus</taxon>
    </lineage>
</organism>
<keyword evidence="6" id="KW-1185">Reference proteome</keyword>
<dbReference type="GO" id="GO:0043138">
    <property type="term" value="F:3'-5' DNA helicase activity"/>
    <property type="evidence" value="ECO:0007669"/>
    <property type="project" value="UniProtKB-EC"/>
</dbReference>
<dbReference type="SUPFAM" id="SSF52540">
    <property type="entry name" value="P-loop containing nucleoside triphosphate hydrolases"/>
    <property type="match status" value="1"/>
</dbReference>
<reference evidence="5 6" key="1">
    <citation type="submission" date="2017-11" db="EMBL/GenBank/DDBJ databases">
        <title>The genome of Rhizophagus clarus HR1 reveals common genetic basis of auxotrophy among arbuscular mycorrhizal fungi.</title>
        <authorList>
            <person name="Kobayashi Y."/>
        </authorList>
    </citation>
    <scope>NUCLEOTIDE SEQUENCE [LARGE SCALE GENOMIC DNA]</scope>
    <source>
        <strain evidence="5 6">HR1</strain>
    </source>
</reference>
<dbReference type="GO" id="GO:0009378">
    <property type="term" value="F:four-way junction helicase activity"/>
    <property type="evidence" value="ECO:0007669"/>
    <property type="project" value="TreeGrafter"/>
</dbReference>
<comment type="caution">
    <text evidence="5">The sequence shown here is derived from an EMBL/GenBank/DDBJ whole genome shotgun (WGS) entry which is preliminary data.</text>
</comment>
<dbReference type="PANTHER" id="PTHR13710">
    <property type="entry name" value="DNA HELICASE RECQ FAMILY MEMBER"/>
    <property type="match status" value="1"/>
</dbReference>
<dbReference type="InterPro" id="IPR027417">
    <property type="entry name" value="P-loop_NTPase"/>
</dbReference>
<protein>
    <recommendedName>
        <fullName evidence="3">DNA 3'-5' helicase</fullName>
        <ecNumber evidence="3">5.6.2.4</ecNumber>
    </recommendedName>
</protein>
<dbReference type="InterPro" id="IPR001650">
    <property type="entry name" value="Helicase_C-like"/>
</dbReference>
<gene>
    <name evidence="5" type="ORF">RclHR1_20650002</name>
</gene>
<evidence type="ECO:0000256" key="1">
    <source>
        <dbReference type="ARBA" id="ARBA00005446"/>
    </source>
</evidence>
<dbReference type="SMART" id="SM00490">
    <property type="entry name" value="HELICc"/>
    <property type="match status" value="1"/>
</dbReference>
<dbReference type="Pfam" id="PF00271">
    <property type="entry name" value="Helicase_C"/>
    <property type="match status" value="1"/>
</dbReference>
<dbReference type="Pfam" id="PF16124">
    <property type="entry name" value="RecQ_Zn_bind"/>
    <property type="match status" value="1"/>
</dbReference>
<dbReference type="GO" id="GO:0005634">
    <property type="term" value="C:nucleus"/>
    <property type="evidence" value="ECO:0007669"/>
    <property type="project" value="TreeGrafter"/>
</dbReference>
<name>A0A2Z6R4Y6_9GLOM</name>
<dbReference type="InterPro" id="IPR032284">
    <property type="entry name" value="RecQ_Zn-bd"/>
</dbReference>
<sequence>MVDAQEIVTRLGIDYQKMSLIRSFGNNSIIYQCIIYCVSIKECENLLTNLQAKVRKEVITMYHGELSAKEKSNALSLWKSGKIQIIVATNAFGMGINEPDVRVVIHAGFLMSMGNGRAGRDGLPAKAIIMFSQKDIRTVMGVYSGGKDSNSILSEEGLEASNRIKYLSDAKYKIREVLFYCSTVYQCRKQAISNYFAWPGDPVSQECTLCDNCIRRATDNPVYIDV</sequence>
<proteinExistence type="inferred from homology"/>
<evidence type="ECO:0000256" key="3">
    <source>
        <dbReference type="ARBA" id="ARBA00034808"/>
    </source>
</evidence>
<dbReference type="Gene3D" id="3.40.50.300">
    <property type="entry name" value="P-loop containing nucleotide triphosphate hydrolases"/>
    <property type="match status" value="1"/>
</dbReference>
<dbReference type="EMBL" id="BEXD01001186">
    <property type="protein sequence ID" value="GBB92844.1"/>
    <property type="molecule type" value="Genomic_DNA"/>
</dbReference>
<dbReference type="PROSITE" id="PS51194">
    <property type="entry name" value="HELICASE_CTER"/>
    <property type="match status" value="1"/>
</dbReference>
<accession>A0A2Z6R4Y6</accession>
<dbReference type="AlphaFoldDB" id="A0A2Z6R4Y6"/>
<dbReference type="PANTHER" id="PTHR13710:SF149">
    <property type="entry name" value="ATP-DEPENDENT DNA HELICASE TLH2"/>
    <property type="match status" value="1"/>
</dbReference>